<feature type="compositionally biased region" description="Low complexity" evidence="9">
    <location>
        <begin position="169"/>
        <end position="178"/>
    </location>
</feature>
<feature type="domain" description="RNA-binding protein AU-1/Ribonuclease E/G" evidence="10">
    <location>
        <begin position="232"/>
        <end position="503"/>
    </location>
</feature>
<dbReference type="GO" id="GO:0006402">
    <property type="term" value="P:mRNA catabolic process"/>
    <property type="evidence" value="ECO:0007669"/>
    <property type="project" value="UniProtKB-UniRule"/>
</dbReference>
<evidence type="ECO:0000259" key="10">
    <source>
        <dbReference type="Pfam" id="PF10150"/>
    </source>
</evidence>
<feature type="compositionally biased region" description="Low complexity" evidence="9">
    <location>
        <begin position="983"/>
        <end position="1001"/>
    </location>
</feature>
<evidence type="ECO:0000256" key="3">
    <source>
        <dbReference type="ARBA" id="ARBA00022723"/>
    </source>
</evidence>
<dbReference type="HAMAP" id="MF_00970">
    <property type="entry name" value="RNase_E"/>
    <property type="match status" value="1"/>
</dbReference>
<evidence type="ECO:0000256" key="5">
    <source>
        <dbReference type="ARBA" id="ARBA00022801"/>
    </source>
</evidence>
<dbReference type="GO" id="GO:0008033">
    <property type="term" value="P:tRNA processing"/>
    <property type="evidence" value="ECO:0007669"/>
    <property type="project" value="UniProtKB-UniRule"/>
</dbReference>
<dbReference type="Proteomes" id="UP000298774">
    <property type="component" value="Chromosome"/>
</dbReference>
<keyword evidence="4 8" id="KW-0255">Endonuclease</keyword>
<feature type="compositionally biased region" description="Basic residues" evidence="9">
    <location>
        <begin position="664"/>
        <end position="674"/>
    </location>
</feature>
<evidence type="ECO:0000313" key="15">
    <source>
        <dbReference type="Proteomes" id="UP001277471"/>
    </source>
</evidence>
<feature type="region of interest" description="Disordered" evidence="9">
    <location>
        <begin position="849"/>
        <end position="885"/>
    </location>
</feature>
<feature type="region of interest" description="Disordered" evidence="9">
    <location>
        <begin position="897"/>
        <end position="1057"/>
    </location>
</feature>
<accession>A0A0P0F7D2</accession>
<keyword evidence="2 8" id="KW-0540">Nuclease</keyword>
<dbReference type="GO" id="GO:0005737">
    <property type="term" value="C:cytoplasm"/>
    <property type="evidence" value="ECO:0007669"/>
    <property type="project" value="UniProtKB-SubCell"/>
</dbReference>
<keyword evidence="7 8" id="KW-0694">RNA-binding</keyword>
<feature type="compositionally biased region" description="Acidic residues" evidence="9">
    <location>
        <begin position="689"/>
        <end position="717"/>
    </location>
</feature>
<feature type="compositionally biased region" description="Low complexity" evidence="9">
    <location>
        <begin position="1016"/>
        <end position="1047"/>
    </location>
</feature>
<dbReference type="InterPro" id="IPR019307">
    <property type="entry name" value="RNA-bd_AU-1/RNase_E/G"/>
</dbReference>
<evidence type="ECO:0000313" key="12">
    <source>
        <dbReference type="EMBL" id="MDX5954621.1"/>
    </source>
</evidence>
<name>A0A0P0F7D2_AZOBR</name>
<keyword evidence="3 8" id="KW-0479">Metal-binding</keyword>
<dbReference type="GO" id="GO:0019843">
    <property type="term" value="F:rRNA binding"/>
    <property type="evidence" value="ECO:0007669"/>
    <property type="project" value="UniProtKB-KW"/>
</dbReference>
<dbReference type="EMBL" id="JAWXYC010000004">
    <property type="protein sequence ID" value="MDX5954621.1"/>
    <property type="molecule type" value="Genomic_DNA"/>
</dbReference>
<dbReference type="InterPro" id="IPR004659">
    <property type="entry name" value="RNase_E/G"/>
</dbReference>
<feature type="compositionally biased region" description="Low complexity" evidence="9">
    <location>
        <begin position="897"/>
        <end position="909"/>
    </location>
</feature>
<evidence type="ECO:0000256" key="4">
    <source>
        <dbReference type="ARBA" id="ARBA00022759"/>
    </source>
</evidence>
<dbReference type="GO" id="GO:0000287">
    <property type="term" value="F:magnesium ion binding"/>
    <property type="evidence" value="ECO:0007669"/>
    <property type="project" value="UniProtKB-UniRule"/>
</dbReference>
<comment type="subunit">
    <text evidence="8">Homotetramer formed by a dimer of dimers.</text>
</comment>
<feature type="region of interest" description="Disordered" evidence="9">
    <location>
        <begin position="645"/>
        <end position="836"/>
    </location>
</feature>
<keyword evidence="8" id="KW-0472">Membrane</keyword>
<dbReference type="Pfam" id="PF20833">
    <property type="entry name" value="RNase_E_G_Thio"/>
    <property type="match status" value="1"/>
</dbReference>
<dbReference type="Pfam" id="PF10150">
    <property type="entry name" value="RNase_E_G"/>
    <property type="match status" value="1"/>
</dbReference>
<dbReference type="GO" id="GO:0008270">
    <property type="term" value="F:zinc ion binding"/>
    <property type="evidence" value="ECO:0007669"/>
    <property type="project" value="UniProtKB-UniRule"/>
</dbReference>
<comment type="cofactor">
    <cofactor evidence="8">
        <name>Zn(2+)</name>
        <dbReference type="ChEBI" id="CHEBI:29105"/>
    </cofactor>
    <text evidence="8">Binds 2 Zn(2+) ions per homotetramer.</text>
</comment>
<feature type="compositionally biased region" description="Basic and acidic residues" evidence="9">
    <location>
        <begin position="649"/>
        <end position="663"/>
    </location>
</feature>
<dbReference type="Gene3D" id="2.40.50.140">
    <property type="entry name" value="Nucleic acid-binding proteins"/>
    <property type="match status" value="1"/>
</dbReference>
<keyword evidence="8" id="KW-0819">tRNA processing</keyword>
<feature type="binding site" evidence="8">
    <location>
        <position position="519"/>
    </location>
    <ligand>
        <name>Zn(2+)</name>
        <dbReference type="ChEBI" id="CHEBI:29105"/>
        <note>ligand shared between dimeric partners</note>
    </ligand>
</feature>
<dbReference type="EC" id="3.1.26.12" evidence="8"/>
<dbReference type="GO" id="GO:0009898">
    <property type="term" value="C:cytoplasmic side of plasma membrane"/>
    <property type="evidence" value="ECO:0007669"/>
    <property type="project" value="UniProtKB-UniRule"/>
</dbReference>
<feature type="compositionally biased region" description="Acidic residues" evidence="9">
    <location>
        <begin position="157"/>
        <end position="168"/>
    </location>
</feature>
<proteinExistence type="inferred from homology"/>
<dbReference type="InterPro" id="IPR048583">
    <property type="entry name" value="RNase_E_G_thioredoxin-like"/>
</dbReference>
<evidence type="ECO:0000313" key="13">
    <source>
        <dbReference type="EMBL" id="QCO08436.1"/>
    </source>
</evidence>
<feature type="binding site" evidence="8">
    <location>
        <position position="415"/>
    </location>
    <ligand>
        <name>Mg(2+)</name>
        <dbReference type="ChEBI" id="CHEBI:18420"/>
        <note>catalytic</note>
    </ligand>
</feature>
<evidence type="ECO:0000256" key="9">
    <source>
        <dbReference type="SAM" id="MobiDB-lite"/>
    </source>
</evidence>
<dbReference type="CDD" id="cd04453">
    <property type="entry name" value="S1_RNase_E"/>
    <property type="match status" value="1"/>
</dbReference>
<dbReference type="GO" id="GO:0000049">
    <property type="term" value="F:tRNA binding"/>
    <property type="evidence" value="ECO:0007669"/>
    <property type="project" value="UniProtKB-KW"/>
</dbReference>
<evidence type="ECO:0000256" key="8">
    <source>
        <dbReference type="HAMAP-Rule" id="MF_00970"/>
    </source>
</evidence>
<dbReference type="InterPro" id="IPR012340">
    <property type="entry name" value="NA-bd_OB-fold"/>
</dbReference>
<feature type="binding site" evidence="8">
    <location>
        <position position="458"/>
    </location>
    <ligand>
        <name>Mg(2+)</name>
        <dbReference type="ChEBI" id="CHEBI:18420"/>
        <note>catalytic</note>
    </ligand>
</feature>
<comment type="subcellular location">
    <subcellularLocation>
        <location evidence="8">Cytoplasm</location>
    </subcellularLocation>
    <subcellularLocation>
        <location evidence="8">Cell inner membrane</location>
        <topology evidence="8">Peripheral membrane protein</topology>
        <orientation evidence="8">Cytoplasmic side</orientation>
    </subcellularLocation>
</comment>
<evidence type="ECO:0000313" key="14">
    <source>
        <dbReference type="Proteomes" id="UP000298774"/>
    </source>
</evidence>
<keyword evidence="1 8" id="KW-0963">Cytoplasm</keyword>
<feature type="compositionally biased region" description="Basic residues" evidence="9">
    <location>
        <begin position="774"/>
        <end position="789"/>
    </location>
</feature>
<evidence type="ECO:0000256" key="6">
    <source>
        <dbReference type="ARBA" id="ARBA00022842"/>
    </source>
</evidence>
<dbReference type="NCBIfam" id="TIGR00757">
    <property type="entry name" value="RNaseEG"/>
    <property type="match status" value="1"/>
</dbReference>
<reference evidence="13 14" key="1">
    <citation type="submission" date="2018-09" db="EMBL/GenBank/DDBJ databases">
        <title>Whole genome based analysis of evolution and adaptive divergence in Indian and Brazilian strains of Azospirillum brasilense.</title>
        <authorList>
            <person name="Singh C."/>
            <person name="Tripathi A.K."/>
        </authorList>
    </citation>
    <scope>NUCLEOTIDE SEQUENCE [LARGE SCALE GENOMIC DNA]</scope>
    <source>
        <strain evidence="13 14">MTCC4038</strain>
    </source>
</reference>
<evidence type="ECO:0000259" key="11">
    <source>
        <dbReference type="Pfam" id="PF20833"/>
    </source>
</evidence>
<feature type="binding site" evidence="8">
    <location>
        <position position="516"/>
    </location>
    <ligand>
        <name>Zn(2+)</name>
        <dbReference type="ChEBI" id="CHEBI:29105"/>
        <note>ligand shared between dimeric partners</note>
    </ligand>
</feature>
<gene>
    <name evidence="8" type="primary">rne</name>
    <name evidence="13" type="ORF">D3868_04905</name>
    <name evidence="12" type="ORF">SIM66_25980</name>
</gene>
<keyword evidence="8" id="KW-0820">tRNA-binding</keyword>
<keyword evidence="6 8" id="KW-0460">Magnesium</keyword>
<dbReference type="RefSeq" id="WP_059398879.1">
    <property type="nucleotide sequence ID" value="NZ_CP012914.1"/>
</dbReference>
<dbReference type="KEGG" id="abf:AMK58_10715"/>
<feature type="region of interest" description="Required for zinc-mediated homotetramerization and catalytic activity" evidence="8">
    <location>
        <begin position="516"/>
        <end position="519"/>
    </location>
</feature>
<evidence type="ECO:0000256" key="2">
    <source>
        <dbReference type="ARBA" id="ARBA00022722"/>
    </source>
</evidence>
<dbReference type="GO" id="GO:0008995">
    <property type="term" value="F:ribonuclease E activity"/>
    <property type="evidence" value="ECO:0007669"/>
    <property type="project" value="UniProtKB-EC"/>
</dbReference>
<dbReference type="GO" id="GO:0006364">
    <property type="term" value="P:rRNA processing"/>
    <property type="evidence" value="ECO:0007669"/>
    <property type="project" value="UniProtKB-UniRule"/>
</dbReference>
<organism evidence="13 14">
    <name type="scientific">Azospirillum brasilense</name>
    <dbReference type="NCBI Taxonomy" id="192"/>
    <lineage>
        <taxon>Bacteria</taxon>
        <taxon>Pseudomonadati</taxon>
        <taxon>Pseudomonadota</taxon>
        <taxon>Alphaproteobacteria</taxon>
        <taxon>Rhodospirillales</taxon>
        <taxon>Azospirillaceae</taxon>
        <taxon>Azospirillum</taxon>
    </lineage>
</organism>
<dbReference type="InterPro" id="IPR028878">
    <property type="entry name" value="RNase_E"/>
</dbReference>
<comment type="function">
    <text evidence="8">Endoribonuclease that plays a central role in RNA processing and decay. Required for the maturation of 5S and 16S rRNAs and the majority of tRNAs. Also involved in the degradation of most mRNAs.</text>
</comment>
<keyword evidence="8" id="KW-1003">Cell membrane</keyword>
<feature type="compositionally biased region" description="Low complexity" evidence="9">
    <location>
        <begin position="849"/>
        <end position="873"/>
    </location>
</feature>
<keyword evidence="8" id="KW-0698">rRNA processing</keyword>
<comment type="similarity">
    <text evidence="8">Belongs to the RNase E/G family. RNase E subfamily.</text>
</comment>
<dbReference type="SUPFAM" id="SSF50249">
    <property type="entry name" value="Nucleic acid-binding proteins"/>
    <property type="match status" value="1"/>
</dbReference>
<sequence>MAKRMLVDATHPEETRVAVVNGNRLEDLDFEIATRKQLKGNIYLAKVTRVEPSLQAAFVEYGGNRHGFLAFSEIHPDYYRIPIADREALLAEERRLEEQAEARAEAAADGAVMAEPIRPDVVVEENSPMPGSYAETEGDGFEGDIPAFATDAGSDGGSDEAADSDEAPEGAAPAESPDVIGGDEVEEAHRRRARPLRSYKIQEVIKRRQVMLVQVTKEERGNKGAALTTYLSLPGRYCVLMPNTGRGGGISRKITNPADRKRLKEILSDLDIPEGMAVILRTAGLERSKQEIKRDLEYLLRLWDDIRVQTLKSSAPCLIYEEANLIKRSIRDLYTDDIDEIWVEGSAGFNTARDFMRMMMPSHTKRVMQYQDDTIPLFHRYQVETQIDAIHSPVVQLRSGGYIVINPTEALVSIDVNSGKSTRERNIEETAYKTNLEAADEVARQLRLRDLAGLIVIDFIDMEEPRNNAAVERRLKEAMKNDRARIQLGRISAFGLLELSRQRLRPSLLETNFERCPHCSGTGVIRSVESASLHVLRAIEEEGIRKRSSEITVFVPTRIALYILNQKRGELTKIEDRYRFRVMVQADDTLIAPDLRLERVKARTPEDDVPLVSAERVLAETDRILAAEAEEAEEEAPVVEAAEVAGAEVAERADAAGESEGDRRRRRRRRRGRGRDREDGRAPFGESAEVSDEATEGDEVEAEAADADDETAVDEEAIERAQIDAPEFVINDVDVGPAHIEDDEDEEADLAASEAEDGADAFETNGDGDGNGERKKRRRGKRGGRRRSRQREGLESGEGLPTDGTEGEAEAESFPTAVEAGRAVNPPELPADMEPVEFDWVLTSAVAAEAAPETAADTAAEGPAEEAAPVVEEAPARKPRRGRAKAIAAEAAEAVTAQAVTAEPEAAPAKPKRAAKGAAKDAKAAAKAAAPEETAPPPAKPSRSRKAKTAAAEAAPAPAPAPVAAPVAEEPKKRPARKRKTAADAPAEAAPAPAPVAAPVAEEPKKRPARKRKTAADAPAEAAPAPAVSEAPAAPAPSNEPASAAPEAKPRRGWWSR</sequence>
<reference evidence="12 15" key="2">
    <citation type="submission" date="2023-11" db="EMBL/GenBank/DDBJ databases">
        <title>MicrobeMod: A computational toolkit for identifying prokaryotic methylation and restriction-modification with nanopore sequencing.</title>
        <authorList>
            <person name="Crits-Christoph A."/>
            <person name="Kang S.C."/>
            <person name="Lee H."/>
            <person name="Ostrov N."/>
        </authorList>
    </citation>
    <scope>NUCLEOTIDE SEQUENCE [LARGE SCALE GENOMIC DNA]</scope>
    <source>
        <strain evidence="12 15">ATCC 29145</strain>
    </source>
</reference>
<keyword evidence="8" id="KW-0997">Cell inner membrane</keyword>
<dbReference type="AlphaFoldDB" id="A0A0P0F7D2"/>
<dbReference type="EMBL" id="CP032339">
    <property type="protein sequence ID" value="QCO08436.1"/>
    <property type="molecule type" value="Genomic_DNA"/>
</dbReference>
<dbReference type="PANTHER" id="PTHR30001">
    <property type="entry name" value="RIBONUCLEASE"/>
    <property type="match status" value="1"/>
</dbReference>
<keyword evidence="5 8" id="KW-0378">Hydrolase</keyword>
<dbReference type="PANTHER" id="PTHR30001:SF1">
    <property type="entry name" value="RIBONUCLEASE E_G-LIKE PROTEIN, CHLOROPLASTIC"/>
    <property type="match status" value="1"/>
</dbReference>
<keyword evidence="15" id="KW-1185">Reference proteome</keyword>
<keyword evidence="8" id="KW-0862">Zinc</keyword>
<protein>
    <recommendedName>
        <fullName evidence="8">Ribonuclease E</fullName>
        <shortName evidence="8">RNase E</shortName>
        <ecNumber evidence="8">3.1.26.12</ecNumber>
    </recommendedName>
</protein>
<feature type="domain" description="RNase E/G thioredoxin-like" evidence="11">
    <location>
        <begin position="516"/>
        <end position="599"/>
    </location>
</feature>
<keyword evidence="8" id="KW-0699">rRNA-binding</keyword>
<feature type="region of interest" description="Disordered" evidence="9">
    <location>
        <begin position="123"/>
        <end position="191"/>
    </location>
</feature>
<comment type="cofactor">
    <cofactor evidence="8">
        <name>Mg(2+)</name>
        <dbReference type="ChEBI" id="CHEBI:18420"/>
    </cofactor>
    <text evidence="8">Binds 1 Mg(2+) ion per subunit.</text>
</comment>
<evidence type="ECO:0000256" key="1">
    <source>
        <dbReference type="ARBA" id="ARBA00022490"/>
    </source>
</evidence>
<dbReference type="Proteomes" id="UP001277471">
    <property type="component" value="Unassembled WGS sequence"/>
</dbReference>
<comment type="catalytic activity">
    <reaction evidence="8">
        <text>Endonucleolytic cleavage of single-stranded RNA in A- and U-rich regions.</text>
        <dbReference type="EC" id="3.1.26.12"/>
    </reaction>
</comment>
<evidence type="ECO:0000256" key="7">
    <source>
        <dbReference type="ARBA" id="ARBA00022884"/>
    </source>
</evidence>
<feature type="compositionally biased region" description="Acidic residues" evidence="9">
    <location>
        <begin position="741"/>
        <end position="760"/>
    </location>
</feature>
<dbReference type="Gene3D" id="3.40.1260.20">
    <property type="entry name" value="Ribonuclease E, catalytic domain"/>
    <property type="match status" value="1"/>
</dbReference>
<dbReference type="GeneID" id="56452509"/>